<evidence type="ECO:0000313" key="2">
    <source>
        <dbReference type="Proteomes" id="UP000268093"/>
    </source>
</evidence>
<keyword evidence="2" id="KW-1185">Reference proteome</keyword>
<protein>
    <submittedName>
        <fullName evidence="1">Uncharacterized protein</fullName>
    </submittedName>
</protein>
<name>A0A433D553_9FUNG</name>
<sequence length="195" mass="21643">MLAIKSEEGEAVKRTNVAGVKCAKKKKKKHALLLFSLPFNAIDIYFQKPPSEWSYLGFLHALKPSIAETQGSLQSLKSTWRKNYVKYLKNVLIKESQDENSIERVRVAHTLLQQGGICATSAGSAPRGGMEFRPPAQNFTVMQPWLVPSLAVVWGAVPRINIRKLMRRISKTSVVISVGLVPSLVRVYGNRGLIG</sequence>
<accession>A0A433D553</accession>
<dbReference type="Proteomes" id="UP000268093">
    <property type="component" value="Unassembled WGS sequence"/>
</dbReference>
<dbReference type="AlphaFoldDB" id="A0A433D553"/>
<gene>
    <name evidence="1" type="ORF">BC936DRAFT_147504</name>
</gene>
<dbReference type="EMBL" id="RBNI01006505">
    <property type="protein sequence ID" value="RUP45976.1"/>
    <property type="molecule type" value="Genomic_DNA"/>
</dbReference>
<reference evidence="1 2" key="1">
    <citation type="journal article" date="2018" name="New Phytol.">
        <title>Phylogenomics of Endogonaceae and evolution of mycorrhizas within Mucoromycota.</title>
        <authorList>
            <person name="Chang Y."/>
            <person name="Desiro A."/>
            <person name="Na H."/>
            <person name="Sandor L."/>
            <person name="Lipzen A."/>
            <person name="Clum A."/>
            <person name="Barry K."/>
            <person name="Grigoriev I.V."/>
            <person name="Martin F.M."/>
            <person name="Stajich J.E."/>
            <person name="Smith M.E."/>
            <person name="Bonito G."/>
            <person name="Spatafora J.W."/>
        </authorList>
    </citation>
    <scope>NUCLEOTIDE SEQUENCE [LARGE SCALE GENOMIC DNA]</scope>
    <source>
        <strain evidence="1 2">GMNB39</strain>
    </source>
</reference>
<proteinExistence type="predicted"/>
<comment type="caution">
    <text evidence="1">The sequence shown here is derived from an EMBL/GenBank/DDBJ whole genome shotgun (WGS) entry which is preliminary data.</text>
</comment>
<evidence type="ECO:0000313" key="1">
    <source>
        <dbReference type="EMBL" id="RUP45976.1"/>
    </source>
</evidence>
<organism evidence="1 2">
    <name type="scientific">Jimgerdemannia flammicorona</name>
    <dbReference type="NCBI Taxonomy" id="994334"/>
    <lineage>
        <taxon>Eukaryota</taxon>
        <taxon>Fungi</taxon>
        <taxon>Fungi incertae sedis</taxon>
        <taxon>Mucoromycota</taxon>
        <taxon>Mucoromycotina</taxon>
        <taxon>Endogonomycetes</taxon>
        <taxon>Endogonales</taxon>
        <taxon>Endogonaceae</taxon>
        <taxon>Jimgerdemannia</taxon>
    </lineage>
</organism>